<feature type="compositionally biased region" description="Low complexity" evidence="1">
    <location>
        <begin position="47"/>
        <end position="64"/>
    </location>
</feature>
<feature type="compositionally biased region" description="Polar residues" evidence="1">
    <location>
        <begin position="102"/>
        <end position="118"/>
    </location>
</feature>
<sequence length="636" mass="70719">MESNNPLYYHDNNSSSSTLQFAVDRSNLAGASQISSVDFNNLRKQPTNSSDTSTISTVTTKSNNPLSRLFTKNRSMTSILNKGNDIEETQHDPHKTSDGEDANTTSPSSKVSRITTMNSSPSSSSLIKLGKKSRSKFSISTKKPELSIHTAGHHGLKVPKKIRSSASLDDAASPGAGSSGNKNPASSPASTFHNFFHRSHSNSQAHESLSLSTDDQITQQSVTVPSRTTITLSSSSSNSVITDVSFAIIYKFTDPNYSLDDFESANEHSSLFDMHKKLMTPTDQFLSSRLHRLPNQEVGLGIASDDDPQLPVAEARNYAKLFNSFLNAIKPLILPSQSKKLSNGTEHACLGMSVEELGASLLEGYKNISRNGSTPEPIERSPSTRSARVRKISSQLHSSSSSSLTDNVPDKFDDFRFRETHAELQSFFTKCMMIFSNDFSKQIDFTLSVDKDAEVNREELLPEVVKLCKEWAKVEAKWTYFNRNVRFQLLAIFHPLQKYFNEMLIENAYGIKNSIRILTENMLLASFRDTIVMPFVISRLQSYRMTEDVNNFLAHSPSSSSLASSTPIQKLTTITKAETSKSQEAYILANGGLMAGLLNCFGTIRSHMPWELATDRDRSSREEAYMETFNWLLSYR</sequence>
<dbReference type="KEGG" id="pgu:PGUG_00198"/>
<dbReference type="Proteomes" id="UP000001997">
    <property type="component" value="Unassembled WGS sequence"/>
</dbReference>
<dbReference type="OMA" id="TIQTTGH"/>
<feature type="region of interest" description="Disordered" evidence="1">
    <location>
        <begin position="83"/>
        <end position="195"/>
    </location>
</feature>
<organism evidence="2 3">
    <name type="scientific">Meyerozyma guilliermondii (strain ATCC 6260 / CBS 566 / DSM 6381 / JCM 1539 / NBRC 10279 / NRRL Y-324)</name>
    <name type="common">Yeast</name>
    <name type="synonym">Candida guilliermondii</name>
    <dbReference type="NCBI Taxonomy" id="294746"/>
    <lineage>
        <taxon>Eukaryota</taxon>
        <taxon>Fungi</taxon>
        <taxon>Dikarya</taxon>
        <taxon>Ascomycota</taxon>
        <taxon>Saccharomycotina</taxon>
        <taxon>Pichiomycetes</taxon>
        <taxon>Debaryomycetaceae</taxon>
        <taxon>Meyerozyma</taxon>
    </lineage>
</organism>
<feature type="compositionally biased region" description="Polar residues" evidence="1">
    <location>
        <begin position="179"/>
        <end position="193"/>
    </location>
</feature>
<dbReference type="VEuPathDB" id="FungiDB:PGUG_00198"/>
<evidence type="ECO:0000313" key="3">
    <source>
        <dbReference type="Proteomes" id="UP000001997"/>
    </source>
</evidence>
<dbReference type="HOGENOM" id="CLU_449478_0_0_1"/>
<reference evidence="2 3" key="1">
    <citation type="journal article" date="2009" name="Nature">
        <title>Evolution of pathogenicity and sexual reproduction in eight Candida genomes.</title>
        <authorList>
            <person name="Butler G."/>
            <person name="Rasmussen M.D."/>
            <person name="Lin M.F."/>
            <person name="Santos M.A."/>
            <person name="Sakthikumar S."/>
            <person name="Munro C.A."/>
            <person name="Rheinbay E."/>
            <person name="Grabherr M."/>
            <person name="Forche A."/>
            <person name="Reedy J.L."/>
            <person name="Agrafioti I."/>
            <person name="Arnaud M.B."/>
            <person name="Bates S."/>
            <person name="Brown A.J."/>
            <person name="Brunke S."/>
            <person name="Costanzo M.C."/>
            <person name="Fitzpatrick D.A."/>
            <person name="de Groot P.W."/>
            <person name="Harris D."/>
            <person name="Hoyer L.L."/>
            <person name="Hube B."/>
            <person name="Klis F.M."/>
            <person name="Kodira C."/>
            <person name="Lennard N."/>
            <person name="Logue M.E."/>
            <person name="Martin R."/>
            <person name="Neiman A.M."/>
            <person name="Nikolaou E."/>
            <person name="Quail M.A."/>
            <person name="Quinn J."/>
            <person name="Santos M.C."/>
            <person name="Schmitzberger F.F."/>
            <person name="Sherlock G."/>
            <person name="Shah P."/>
            <person name="Silverstein K.A."/>
            <person name="Skrzypek M.S."/>
            <person name="Soll D."/>
            <person name="Staggs R."/>
            <person name="Stansfield I."/>
            <person name="Stumpf M.P."/>
            <person name="Sudbery P.E."/>
            <person name="Srikantha T."/>
            <person name="Zeng Q."/>
            <person name="Berman J."/>
            <person name="Berriman M."/>
            <person name="Heitman J."/>
            <person name="Gow N.A."/>
            <person name="Lorenz M.C."/>
            <person name="Birren B.W."/>
            <person name="Kellis M."/>
            <person name="Cuomo C.A."/>
        </authorList>
    </citation>
    <scope>NUCLEOTIDE SEQUENCE [LARGE SCALE GENOMIC DNA]</scope>
    <source>
        <strain evidence="3">ATCC 6260 / CBS 566 / DSM 6381 / JCM 1539 / NBRC 10279 / NRRL Y-324</strain>
    </source>
</reference>
<dbReference type="eggNOG" id="ENOG502RPTN">
    <property type="taxonomic scope" value="Eukaryota"/>
</dbReference>
<feature type="compositionally biased region" description="Low complexity" evidence="1">
    <location>
        <begin position="119"/>
        <end position="128"/>
    </location>
</feature>
<feature type="compositionally biased region" description="Basic residues" evidence="1">
    <location>
        <begin position="151"/>
        <end position="163"/>
    </location>
</feature>
<dbReference type="GeneID" id="5129558"/>
<proteinExistence type="predicted"/>
<dbReference type="OrthoDB" id="4022940at2759"/>
<feature type="region of interest" description="Disordered" evidence="1">
    <location>
        <begin position="40"/>
        <end position="65"/>
    </location>
</feature>
<dbReference type="AlphaFoldDB" id="A5DA93"/>
<dbReference type="EMBL" id="CH408155">
    <property type="protein sequence ID" value="EDK36100.2"/>
    <property type="molecule type" value="Genomic_DNA"/>
</dbReference>
<name>A5DA93_PICGU</name>
<keyword evidence="3" id="KW-1185">Reference proteome</keyword>
<feature type="region of interest" description="Disordered" evidence="1">
    <location>
        <begin position="368"/>
        <end position="405"/>
    </location>
</feature>
<dbReference type="InParanoid" id="A5DA93"/>
<accession>A5DA93</accession>
<feature type="compositionally biased region" description="Basic and acidic residues" evidence="1">
    <location>
        <begin position="84"/>
        <end position="98"/>
    </location>
</feature>
<evidence type="ECO:0000313" key="2">
    <source>
        <dbReference type="EMBL" id="EDK36100.2"/>
    </source>
</evidence>
<protein>
    <submittedName>
        <fullName evidence="2">Uncharacterized protein</fullName>
    </submittedName>
</protein>
<gene>
    <name evidence="2" type="ORF">PGUG_00198</name>
</gene>
<evidence type="ECO:0000256" key="1">
    <source>
        <dbReference type="SAM" id="MobiDB-lite"/>
    </source>
</evidence>
<feature type="compositionally biased region" description="Low complexity" evidence="1">
    <location>
        <begin position="393"/>
        <end position="404"/>
    </location>
</feature>
<dbReference type="RefSeq" id="XP_001486821.2">
    <property type="nucleotide sequence ID" value="XM_001486771.1"/>
</dbReference>